<dbReference type="KEGG" id="daf:Desaf_1007"/>
<dbReference type="GO" id="GO:0005829">
    <property type="term" value="C:cytosol"/>
    <property type="evidence" value="ECO:0007669"/>
    <property type="project" value="TreeGrafter"/>
</dbReference>
<accession>F3YWG9</accession>
<evidence type="ECO:0000256" key="3">
    <source>
        <dbReference type="ARBA" id="ARBA00022679"/>
    </source>
</evidence>
<dbReference type="InterPro" id="IPR029026">
    <property type="entry name" value="tRNA_m1G_MTases_N"/>
</dbReference>
<dbReference type="SUPFAM" id="SSF75217">
    <property type="entry name" value="alpha/beta knot"/>
    <property type="match status" value="1"/>
</dbReference>
<keyword evidence="5" id="KW-0819">tRNA processing</keyword>
<evidence type="ECO:0000313" key="7">
    <source>
        <dbReference type="EMBL" id="EGJ49355.1"/>
    </source>
</evidence>
<gene>
    <name evidence="5" type="primary">trmJ</name>
    <name evidence="7" type="ORF">Desaf_1007</name>
</gene>
<keyword evidence="4 5" id="KW-0949">S-adenosyl-L-methionine</keyword>
<name>F3YWG9_DESAF</name>
<comment type="similarity">
    <text evidence="1">Belongs to the class IV-like SAM-binding methyltransferase superfamily. RNA methyltransferase TrmH family.</text>
</comment>
<dbReference type="PANTHER" id="PTHR42786">
    <property type="entry name" value="TRNA/RRNA METHYLTRANSFERASE"/>
    <property type="match status" value="1"/>
</dbReference>
<evidence type="ECO:0000259" key="6">
    <source>
        <dbReference type="Pfam" id="PF00588"/>
    </source>
</evidence>
<dbReference type="EC" id="2.1.1.200" evidence="5"/>
<dbReference type="HOGENOM" id="CLU_056931_0_1_7"/>
<dbReference type="eggNOG" id="COG0565">
    <property type="taxonomic scope" value="Bacteria"/>
</dbReference>
<comment type="subcellular location">
    <subcellularLocation>
        <location evidence="5">Cytoplasm</location>
    </subcellularLocation>
</comment>
<organism evidence="7 8">
    <name type="scientific">Desulfocurvibacter africanus subsp. africanus str. Walvis Bay</name>
    <dbReference type="NCBI Taxonomy" id="690850"/>
    <lineage>
        <taxon>Bacteria</taxon>
        <taxon>Pseudomonadati</taxon>
        <taxon>Thermodesulfobacteriota</taxon>
        <taxon>Desulfovibrionia</taxon>
        <taxon>Desulfovibrionales</taxon>
        <taxon>Desulfovibrionaceae</taxon>
        <taxon>Desulfocurvibacter</taxon>
    </lineage>
</organism>
<dbReference type="Gene3D" id="3.40.1280.10">
    <property type="match status" value="1"/>
</dbReference>
<dbReference type="GO" id="GO:0106339">
    <property type="term" value="F:tRNA (cytidine(32)-2'-O)-methyltransferase activity"/>
    <property type="evidence" value="ECO:0007669"/>
    <property type="project" value="RHEA"/>
</dbReference>
<feature type="domain" description="tRNA/rRNA methyltransferase SpoU type" evidence="6">
    <location>
        <begin position="5"/>
        <end position="156"/>
    </location>
</feature>
<evidence type="ECO:0000256" key="4">
    <source>
        <dbReference type="ARBA" id="ARBA00022691"/>
    </source>
</evidence>
<evidence type="ECO:0000256" key="5">
    <source>
        <dbReference type="RuleBase" id="RU362024"/>
    </source>
</evidence>
<dbReference type="NCBIfam" id="TIGR00050">
    <property type="entry name" value="rRNA_methyl_1"/>
    <property type="match status" value="1"/>
</dbReference>
<dbReference type="InterPro" id="IPR004384">
    <property type="entry name" value="RNA_MeTrfase_TrmJ/LasT"/>
</dbReference>
<keyword evidence="3 7" id="KW-0808">Transferase</keyword>
<evidence type="ECO:0000256" key="1">
    <source>
        <dbReference type="ARBA" id="ARBA00007228"/>
    </source>
</evidence>
<dbReference type="PANTHER" id="PTHR42786:SF2">
    <property type="entry name" value="TRNA (CYTIDINE_URIDINE-2'-O-)-METHYLTRANSFERASE TRMJ"/>
    <property type="match status" value="1"/>
</dbReference>
<protein>
    <recommendedName>
        <fullName evidence="5">tRNA (cytidine/uridine-2'-O-)-methyltransferase TrmJ</fullName>
        <ecNumber evidence="5">2.1.1.200</ecNumber>
    </recommendedName>
    <alternativeName>
        <fullName evidence="5">tRNA (cytidine(32)/uridine(32)-2'-O)-methyltransferase</fullName>
    </alternativeName>
    <alternativeName>
        <fullName evidence="5">tRNA Cm32/Um32 methyltransferase</fullName>
    </alternativeName>
</protein>
<dbReference type="Pfam" id="PF00588">
    <property type="entry name" value="SpoU_methylase"/>
    <property type="match status" value="1"/>
</dbReference>
<dbReference type="GO" id="GO:0003723">
    <property type="term" value="F:RNA binding"/>
    <property type="evidence" value="ECO:0007669"/>
    <property type="project" value="InterPro"/>
</dbReference>
<dbReference type="PIRSF" id="PIRSF004808">
    <property type="entry name" value="LasT"/>
    <property type="match status" value="1"/>
</dbReference>
<dbReference type="AlphaFoldDB" id="F3YWG9"/>
<evidence type="ECO:0000313" key="8">
    <source>
        <dbReference type="Proteomes" id="UP000007844"/>
    </source>
</evidence>
<dbReference type="InterPro" id="IPR029028">
    <property type="entry name" value="Alpha/beta_knot_MTases"/>
</dbReference>
<keyword evidence="5" id="KW-0963">Cytoplasm</keyword>
<dbReference type="STRING" id="690850.Desaf_1007"/>
<dbReference type="GO" id="GO:0002128">
    <property type="term" value="P:tRNA nucleoside ribose methylation"/>
    <property type="evidence" value="ECO:0007669"/>
    <property type="project" value="TreeGrafter"/>
</dbReference>
<reference evidence="7 8" key="1">
    <citation type="journal article" date="2011" name="J. Bacteriol.">
        <title>Genome sequence of the mercury-methylating and pleomorphic Desulfovibrio africanus Strain Walvis Bay.</title>
        <authorList>
            <person name="Brown S.D."/>
            <person name="Wall J.D."/>
            <person name="Kucken A.M."/>
            <person name="Gilmour C.C."/>
            <person name="Podar M."/>
            <person name="Brandt C.C."/>
            <person name="Teshima H."/>
            <person name="Detter J.C."/>
            <person name="Han C.S."/>
            <person name="Land M.L."/>
            <person name="Lucas S."/>
            <person name="Han J."/>
            <person name="Pennacchio L."/>
            <person name="Nolan M."/>
            <person name="Pitluck S."/>
            <person name="Woyke T."/>
            <person name="Goodwin L."/>
            <person name="Palumbo A.V."/>
            <person name="Elias D.A."/>
        </authorList>
    </citation>
    <scope>NUCLEOTIDE SEQUENCE [LARGE SCALE GENOMIC DNA]</scope>
    <source>
        <strain evidence="7 8">Walvis Bay</strain>
    </source>
</reference>
<comment type="function">
    <text evidence="5">Catalyzes the formation of 2'O-methylated cytidine (Cm32) or 2'O-methylated uridine (Um32) at position 32 in tRNA.</text>
</comment>
<dbReference type="GO" id="GO:0160206">
    <property type="term" value="F:tRNA (cytidine(32)/uridine(32)-2'-O)-methyltransferase activity"/>
    <property type="evidence" value="ECO:0007669"/>
    <property type="project" value="UniProtKB-EC"/>
</dbReference>
<evidence type="ECO:0000256" key="2">
    <source>
        <dbReference type="ARBA" id="ARBA00022603"/>
    </source>
</evidence>
<keyword evidence="8" id="KW-1185">Reference proteome</keyword>
<comment type="catalytic activity">
    <reaction evidence="5">
        <text>cytidine(32) in tRNA + S-adenosyl-L-methionine = 2'-O-methylcytidine(32) in tRNA + S-adenosyl-L-homocysteine + H(+)</text>
        <dbReference type="Rhea" id="RHEA:42932"/>
        <dbReference type="Rhea" id="RHEA-COMP:10288"/>
        <dbReference type="Rhea" id="RHEA-COMP:10289"/>
        <dbReference type="ChEBI" id="CHEBI:15378"/>
        <dbReference type="ChEBI" id="CHEBI:57856"/>
        <dbReference type="ChEBI" id="CHEBI:59789"/>
        <dbReference type="ChEBI" id="CHEBI:74495"/>
        <dbReference type="ChEBI" id="CHEBI:82748"/>
        <dbReference type="EC" id="2.1.1.200"/>
    </reaction>
</comment>
<proteinExistence type="inferred from homology"/>
<dbReference type="Gene3D" id="1.10.8.590">
    <property type="match status" value="1"/>
</dbReference>
<dbReference type="Proteomes" id="UP000007844">
    <property type="component" value="Chromosome"/>
</dbReference>
<comment type="catalytic activity">
    <reaction evidence="5">
        <text>uridine(32) in tRNA + S-adenosyl-L-methionine = 2'-O-methyluridine(32) in tRNA + S-adenosyl-L-homocysteine + H(+)</text>
        <dbReference type="Rhea" id="RHEA:42936"/>
        <dbReference type="Rhea" id="RHEA-COMP:10107"/>
        <dbReference type="Rhea" id="RHEA-COMP:10290"/>
        <dbReference type="ChEBI" id="CHEBI:15378"/>
        <dbReference type="ChEBI" id="CHEBI:57856"/>
        <dbReference type="ChEBI" id="CHEBI:59789"/>
        <dbReference type="ChEBI" id="CHEBI:65315"/>
        <dbReference type="ChEBI" id="CHEBI:74478"/>
        <dbReference type="EC" id="2.1.1.200"/>
    </reaction>
</comment>
<sequence length="256" mass="28156">MLDNLRVVLVRTKYPENIGMAARACANMGCSDLVLVDPLNLDLDKALPLATAHARHILESVRVTHGLAAALADAHVVFGTTARTGGWRKSLVPPVEAGRMAAAELVKGKRVALVFGSEDKGLENEEIQMCGQLVTIPTAREMSSLNLAQAVLVLLYECFRQSQPAGHAAHDQVAERHATHAEQEALMANIQETLSAIDFLKPQNPDYWLLPVRRFFAKLDLRRSEFNMLMGICRQVRWIAGKAGKNTPDKNRQGES</sequence>
<dbReference type="EMBL" id="CP003221">
    <property type="protein sequence ID" value="EGJ49355.1"/>
    <property type="molecule type" value="Genomic_DNA"/>
</dbReference>
<dbReference type="CDD" id="cd18093">
    <property type="entry name" value="SpoU-like_TrmJ"/>
    <property type="match status" value="1"/>
</dbReference>
<keyword evidence="2 5" id="KW-0489">Methyltransferase</keyword>
<comment type="subunit">
    <text evidence="5">Homodimer.</text>
</comment>
<dbReference type="RefSeq" id="WP_014259170.1">
    <property type="nucleotide sequence ID" value="NC_016629.1"/>
</dbReference>
<dbReference type="InterPro" id="IPR001537">
    <property type="entry name" value="SpoU_MeTrfase"/>
</dbReference>